<evidence type="ECO:0000313" key="1">
    <source>
        <dbReference type="EMBL" id="MFB2717534.1"/>
    </source>
</evidence>
<organism evidence="1 2">
    <name type="scientific">Marinobacter shengliensis</name>
    <dbReference type="NCBI Taxonomy" id="1389223"/>
    <lineage>
        <taxon>Bacteria</taxon>
        <taxon>Pseudomonadati</taxon>
        <taxon>Pseudomonadota</taxon>
        <taxon>Gammaproteobacteria</taxon>
        <taxon>Pseudomonadales</taxon>
        <taxon>Marinobacteraceae</taxon>
        <taxon>Marinobacter</taxon>
    </lineage>
</organism>
<dbReference type="RefSeq" id="WP_374815833.1">
    <property type="nucleotide sequence ID" value="NZ_JBHFLD010000036.1"/>
</dbReference>
<protein>
    <submittedName>
        <fullName evidence="1">Uncharacterized protein</fullName>
    </submittedName>
</protein>
<sequence length="99" mass="11546">MTAPAPQKGGFLAKNAALLCQDSQFRLYLDRRRAAKFNLDIPDGTHTEEDARDFILQACGIESRAELDHNPQAATVYRQIRYHYQRWEARQRRRGLQSR</sequence>
<accession>A0ABV4WBF9</accession>
<evidence type="ECO:0000313" key="2">
    <source>
        <dbReference type="Proteomes" id="UP001576762"/>
    </source>
</evidence>
<reference evidence="1 2" key="1">
    <citation type="submission" date="2024-09" db="EMBL/GenBank/DDBJ databases">
        <title>Draft genome sequences of 6 high pH adapted Marinobacter shengliensis sp. isolated from Mariana forearc serpentinite mud volcanoes.</title>
        <authorList>
            <person name="Elkassas S."/>
            <person name="Serres M."/>
            <person name="Michael N."/>
            <person name="Amina P."/>
            <person name="Teodora Z."/>
            <person name="Julie H."/>
        </authorList>
    </citation>
    <scope>NUCLEOTIDE SEQUENCE [LARGE SCALE GENOMIC DNA]</scope>
    <source>
        <strain evidence="1 2">EB4</strain>
    </source>
</reference>
<dbReference type="Proteomes" id="UP001576762">
    <property type="component" value="Unassembled WGS sequence"/>
</dbReference>
<proteinExistence type="predicted"/>
<gene>
    <name evidence="1" type="ORF">ACE05E_18815</name>
</gene>
<name>A0ABV4WBF9_9GAMM</name>
<comment type="caution">
    <text evidence="1">The sequence shown here is derived from an EMBL/GenBank/DDBJ whole genome shotgun (WGS) entry which is preliminary data.</text>
</comment>
<keyword evidence="2" id="KW-1185">Reference proteome</keyword>
<dbReference type="EMBL" id="JBHFLD010000036">
    <property type="protein sequence ID" value="MFB2717534.1"/>
    <property type="molecule type" value="Genomic_DNA"/>
</dbReference>